<sequence>MCTDGEDCVSVVSAVTAQARHPTVQPAIEPSNPKQSMSETSLDIGVKVATAATAGPDETITAPSSSNVDATTDGKWMTLKRRRVGEIAKTNARLLDKSLVD</sequence>
<gene>
    <name evidence="2" type="ORF">MS3_08809</name>
</gene>
<reference evidence="2" key="1">
    <citation type="journal article" date="2012" name="Nat. Genet.">
        <title>Whole-genome sequence of Schistosoma haematobium.</title>
        <authorList>
            <person name="Young N.D."/>
            <person name="Jex A.R."/>
            <person name="Li B."/>
            <person name="Liu S."/>
            <person name="Yang L."/>
            <person name="Xiong Z."/>
            <person name="Li Y."/>
            <person name="Cantacessi C."/>
            <person name="Hall R.S."/>
            <person name="Xu X."/>
            <person name="Chen F."/>
            <person name="Wu X."/>
            <person name="Zerlotini A."/>
            <person name="Oliveira G."/>
            <person name="Hofmann A."/>
            <person name="Zhang G."/>
            <person name="Fang X."/>
            <person name="Kang Y."/>
            <person name="Campbell B.E."/>
            <person name="Loukas A."/>
            <person name="Ranganathan S."/>
            <person name="Rollinson D."/>
            <person name="Rinaldi G."/>
            <person name="Brindley P.J."/>
            <person name="Yang H."/>
            <person name="Wang J."/>
            <person name="Wang J."/>
            <person name="Gasser R.B."/>
        </authorList>
    </citation>
    <scope>NUCLEOTIDE SEQUENCE [LARGE SCALE GENOMIC DNA]</scope>
</reference>
<feature type="non-terminal residue" evidence="2">
    <location>
        <position position="101"/>
    </location>
</feature>
<protein>
    <submittedName>
        <fullName evidence="2">Uncharacterized protein</fullName>
    </submittedName>
</protein>
<dbReference type="EMBL" id="KL251438">
    <property type="protein sequence ID" value="KGB40345.1"/>
    <property type="molecule type" value="Genomic_DNA"/>
</dbReference>
<evidence type="ECO:0000313" key="2">
    <source>
        <dbReference type="EMBL" id="KGB40345.1"/>
    </source>
</evidence>
<accession>A0A094ZZE2</accession>
<proteinExistence type="predicted"/>
<feature type="compositionally biased region" description="Polar residues" evidence="1">
    <location>
        <begin position="61"/>
        <end position="70"/>
    </location>
</feature>
<dbReference type="AlphaFoldDB" id="A0A094ZZE2"/>
<evidence type="ECO:0000256" key="1">
    <source>
        <dbReference type="SAM" id="MobiDB-lite"/>
    </source>
</evidence>
<feature type="region of interest" description="Disordered" evidence="1">
    <location>
        <begin position="52"/>
        <end position="71"/>
    </location>
</feature>
<feature type="region of interest" description="Disordered" evidence="1">
    <location>
        <begin position="20"/>
        <end position="39"/>
    </location>
</feature>
<name>A0A094ZZE2_SCHHA</name>
<organism evidence="2">
    <name type="scientific">Schistosoma haematobium</name>
    <name type="common">Blood fluke</name>
    <dbReference type="NCBI Taxonomy" id="6185"/>
    <lineage>
        <taxon>Eukaryota</taxon>
        <taxon>Metazoa</taxon>
        <taxon>Spiralia</taxon>
        <taxon>Lophotrochozoa</taxon>
        <taxon>Platyhelminthes</taxon>
        <taxon>Trematoda</taxon>
        <taxon>Digenea</taxon>
        <taxon>Strigeidida</taxon>
        <taxon>Schistosomatoidea</taxon>
        <taxon>Schistosomatidae</taxon>
        <taxon>Schistosoma</taxon>
    </lineage>
</organism>